<evidence type="ECO:0000256" key="3">
    <source>
        <dbReference type="HAMAP-Rule" id="MF_00023"/>
    </source>
</evidence>
<dbReference type="PANTHER" id="PTHR30308:SF2">
    <property type="entry name" value="SSRA-BINDING PROTEIN"/>
    <property type="match status" value="1"/>
</dbReference>
<dbReference type="PANTHER" id="PTHR30308">
    <property type="entry name" value="TMRNA-BINDING COMPONENT OF TRANS-TRANSLATION TAGGING COMPLEX"/>
    <property type="match status" value="1"/>
</dbReference>
<keyword evidence="1 3" id="KW-0963">Cytoplasm</keyword>
<dbReference type="InterPro" id="IPR023620">
    <property type="entry name" value="SmpB"/>
</dbReference>
<dbReference type="Pfam" id="PF01668">
    <property type="entry name" value="SmpB"/>
    <property type="match status" value="1"/>
</dbReference>
<dbReference type="SUPFAM" id="SSF74982">
    <property type="entry name" value="Small protein B (SmpB)"/>
    <property type="match status" value="1"/>
</dbReference>
<evidence type="ECO:0000313" key="4">
    <source>
        <dbReference type="EMBL" id="BAL55043.1"/>
    </source>
</evidence>
<reference evidence="4" key="1">
    <citation type="journal article" date="2005" name="Environ. Microbiol.">
        <title>Genetic and functional properties of uncultivated thermophilic crenarchaeotes from a subsurface gold mine as revealed by analysis of genome fragments.</title>
        <authorList>
            <person name="Nunoura T."/>
            <person name="Hirayama H."/>
            <person name="Takami H."/>
            <person name="Oida H."/>
            <person name="Nishi S."/>
            <person name="Shimamura S."/>
            <person name="Suzuki Y."/>
            <person name="Inagaki F."/>
            <person name="Takai K."/>
            <person name="Nealson K.H."/>
            <person name="Horikoshi K."/>
        </authorList>
    </citation>
    <scope>NUCLEOTIDE SEQUENCE</scope>
</reference>
<dbReference type="GO" id="GO:0070930">
    <property type="term" value="P:trans-translation-dependent protein tagging"/>
    <property type="evidence" value="ECO:0007669"/>
    <property type="project" value="TreeGrafter"/>
</dbReference>
<comment type="similarity">
    <text evidence="3">Belongs to the SmpB family.</text>
</comment>
<proteinExistence type="inferred from homology"/>
<accession>H5SFV7</accession>
<dbReference type="GO" id="GO:0003723">
    <property type="term" value="F:RNA binding"/>
    <property type="evidence" value="ECO:0007669"/>
    <property type="project" value="UniProtKB-UniRule"/>
</dbReference>
<dbReference type="InterPro" id="IPR000037">
    <property type="entry name" value="SsrA-bd_prot"/>
</dbReference>
<dbReference type="NCBIfam" id="TIGR00086">
    <property type="entry name" value="smpB"/>
    <property type="match status" value="1"/>
</dbReference>
<dbReference type="EMBL" id="AP011707">
    <property type="protein sequence ID" value="BAL55043.1"/>
    <property type="molecule type" value="Genomic_DNA"/>
</dbReference>
<comment type="function">
    <text evidence="3">Required for rescue of stalled ribosomes mediated by trans-translation. Binds to transfer-messenger RNA (tmRNA), required for stable association of tmRNA with ribosomes. tmRNA and SmpB together mimic tRNA shape, replacing the anticodon stem-loop with SmpB. tmRNA is encoded by the ssrA gene; the 2 termini fold to resemble tRNA(Ala) and it encodes a 'tag peptide', a short internal open reading frame. During trans-translation Ala-aminoacylated tmRNA acts like a tRNA, entering the A-site of stalled ribosomes, displacing the stalled mRNA. The ribosome then switches to translate the ORF on the tmRNA; the nascent peptide is terminated with the 'tag peptide' encoded by the tmRNA and targeted for degradation. The ribosome is freed to recommence translation, which seems to be the essential function of trans-translation.</text>
</comment>
<evidence type="ECO:0000256" key="1">
    <source>
        <dbReference type="ARBA" id="ARBA00022490"/>
    </source>
</evidence>
<dbReference type="AlphaFoldDB" id="H5SFV7"/>
<dbReference type="CDD" id="cd09294">
    <property type="entry name" value="SmpB"/>
    <property type="match status" value="1"/>
</dbReference>
<comment type="subcellular location">
    <subcellularLocation>
        <location evidence="3">Cytoplasm</location>
    </subcellularLocation>
    <text evidence="3">The tmRNA-SmpB complex associates with stalled 70S ribosomes.</text>
</comment>
<organism evidence="4">
    <name type="scientific">uncultured Acidobacteriota bacterium</name>
    <dbReference type="NCBI Taxonomy" id="171953"/>
    <lineage>
        <taxon>Bacteria</taxon>
        <taxon>Pseudomonadati</taxon>
        <taxon>Acidobacteriota</taxon>
        <taxon>environmental samples</taxon>
    </lineage>
</organism>
<keyword evidence="2 3" id="KW-0694">RNA-binding</keyword>
<dbReference type="NCBIfam" id="NF003843">
    <property type="entry name" value="PRK05422.1"/>
    <property type="match status" value="1"/>
</dbReference>
<name>H5SFV7_9BACT</name>
<dbReference type="HAMAP" id="MF_00023">
    <property type="entry name" value="SmpB"/>
    <property type="match status" value="1"/>
</dbReference>
<dbReference type="GO" id="GO:0005829">
    <property type="term" value="C:cytosol"/>
    <property type="evidence" value="ECO:0007669"/>
    <property type="project" value="TreeGrafter"/>
</dbReference>
<evidence type="ECO:0000256" key="2">
    <source>
        <dbReference type="ARBA" id="ARBA00022884"/>
    </source>
</evidence>
<reference evidence="4" key="2">
    <citation type="journal article" date="2012" name="PLoS ONE">
        <title>A Deeply Branching Thermophilic Bacterium with an Ancient Acetyl-CoA Pathway Dominates a Subsurface Ecosystem.</title>
        <authorList>
            <person name="Takami H."/>
            <person name="Noguchi H."/>
            <person name="Takaki Y."/>
            <person name="Uchiyama I."/>
            <person name="Toyoda A."/>
            <person name="Nishi S."/>
            <person name="Chee G.-J."/>
            <person name="Arai W."/>
            <person name="Nunoura T."/>
            <person name="Itoh T."/>
            <person name="Hattori M."/>
            <person name="Takai K."/>
        </authorList>
    </citation>
    <scope>NUCLEOTIDE SEQUENCE</scope>
</reference>
<dbReference type="Gene3D" id="2.40.280.10">
    <property type="match status" value="1"/>
</dbReference>
<dbReference type="GO" id="GO:0070929">
    <property type="term" value="P:trans-translation"/>
    <property type="evidence" value="ECO:0007669"/>
    <property type="project" value="UniProtKB-UniRule"/>
</dbReference>
<sequence length="152" mass="17607">MATEKTIATNRQAYHNYDLLETYECGAVLTGTEVKSIRQGRIQLKDAYAIIRNGEAWLVNAHISPYPHGGRLNHDPTRTRKLLLHKSEIMRLMGKVQEKGLTLIPTRCYLKNGRVKFEIALARGRKLHDKREAARRKAIERETQAILKEYRR</sequence>
<gene>
    <name evidence="3" type="primary">smpB</name>
    <name evidence="4" type="ORF">HGMM_F22D11C20</name>
</gene>
<protein>
    <recommendedName>
        <fullName evidence="3">SsrA-binding protein</fullName>
    </recommendedName>
    <alternativeName>
        <fullName evidence="3">Small protein B</fullName>
    </alternativeName>
</protein>